<proteinExistence type="predicted"/>
<sequence>MRYNLFRRVLPLLGLCLLLSFRGQSQSEGAKALAQSVSTYSQLHLQEKVYLHTDRSSYLAGETMWFKVYKVDAMHHQPVELSKVVYVELLNNEQVPMAQAKIDVEAGTGNGYLELPTSLNSGNYVLRAYTNWMKNAGEGFFFEKPLSIVNTFKKLNAQKVEPSVEYDIQFFPEGGQLVNGLQSKVAFKAVDKTGQGGSFVGTVIDQKNDTVARFYTYKFGIGSFLFTPASGSTYRAIFKGPNGQIFTRSLPTAQEIGTVMQVTNTEPEQVRVNVQTKGTGTQRVYLLVHSRQDAKLAQAASVDANGQAVFTLAKEILGEGISHFTVFNDQRQPVSERLYFKRPQQQTFHLKATTAQRQYSPRTEVNVEVQAQDFKGAPALANLSMAVYRLDSLQTPEAEDILSYLFLSSDLKGQVENPQYYVSSPSLDVETATDNLMLTHGWRRFTWQDVLQPSFAQVAHLPEIGGHLVLAKVMNRQTGQPAQNVLTYLSAPSLKVALYGSRSDANGRVLYDVKDFYGTRDLVLQTDTRQDSTYQFEIIDPFSTEPPVLRPQPLQFQPSLLHKLGSNNIHLQVQSYHTPPSAYSFTGPVLDSVAFYGQPDRQFLLDEFTRFPLVEDVLREYVPNVQVRKRGKRFQFAVVDQFRKESYREEPLVLLDGVPIFNTDSIMTYDPKNIRKLDVVARKYYLGPMAFHGIVSFSTYAGNLKGFPVDPRALLVEYQGLQMHREFYSPVYETQEQQNSRIPDLRTLLHWEPYVQTGDDGKKQVRFFSSDQKGRYQVVLQGITNDGKAGSATYQFSVQ</sequence>
<keyword evidence="3" id="KW-1185">Reference proteome</keyword>
<evidence type="ECO:0000313" key="2">
    <source>
        <dbReference type="EMBL" id="MFC6997387.1"/>
    </source>
</evidence>
<feature type="signal peptide" evidence="1">
    <location>
        <begin position="1"/>
        <end position="27"/>
    </location>
</feature>
<feature type="chain" id="PRO_5046675245" description="Macroglobulin domain-containing protein" evidence="1">
    <location>
        <begin position="28"/>
        <end position="799"/>
    </location>
</feature>
<dbReference type="Proteomes" id="UP001596405">
    <property type="component" value="Unassembled WGS sequence"/>
</dbReference>
<evidence type="ECO:0000256" key="1">
    <source>
        <dbReference type="SAM" id="SignalP"/>
    </source>
</evidence>
<name>A0ABW2DHK4_9BACT</name>
<evidence type="ECO:0008006" key="4">
    <source>
        <dbReference type="Google" id="ProtNLM"/>
    </source>
</evidence>
<accession>A0ABW2DHK4</accession>
<gene>
    <name evidence="2" type="ORF">ACFQHR_07105</name>
</gene>
<dbReference type="EMBL" id="JBHSYQ010000003">
    <property type="protein sequence ID" value="MFC6997387.1"/>
    <property type="molecule type" value="Genomic_DNA"/>
</dbReference>
<dbReference type="RefSeq" id="WP_066615672.1">
    <property type="nucleotide sequence ID" value="NZ_JBHSYQ010000003.1"/>
</dbReference>
<organism evidence="2 3">
    <name type="scientific">Rufibacter roseus</name>
    <dbReference type="NCBI Taxonomy" id="1567108"/>
    <lineage>
        <taxon>Bacteria</taxon>
        <taxon>Pseudomonadati</taxon>
        <taxon>Bacteroidota</taxon>
        <taxon>Cytophagia</taxon>
        <taxon>Cytophagales</taxon>
        <taxon>Hymenobacteraceae</taxon>
        <taxon>Rufibacter</taxon>
    </lineage>
</organism>
<dbReference type="Gene3D" id="2.60.40.1930">
    <property type="match status" value="1"/>
</dbReference>
<reference evidence="3" key="1">
    <citation type="journal article" date="2019" name="Int. J. Syst. Evol. Microbiol.">
        <title>The Global Catalogue of Microorganisms (GCM) 10K type strain sequencing project: providing services to taxonomists for standard genome sequencing and annotation.</title>
        <authorList>
            <consortium name="The Broad Institute Genomics Platform"/>
            <consortium name="The Broad Institute Genome Sequencing Center for Infectious Disease"/>
            <person name="Wu L."/>
            <person name="Ma J."/>
        </authorList>
    </citation>
    <scope>NUCLEOTIDE SEQUENCE [LARGE SCALE GENOMIC DNA]</scope>
    <source>
        <strain evidence="3">CGMCC 4.7393</strain>
    </source>
</reference>
<evidence type="ECO:0000313" key="3">
    <source>
        <dbReference type="Proteomes" id="UP001596405"/>
    </source>
</evidence>
<protein>
    <recommendedName>
        <fullName evidence="4">Macroglobulin domain-containing protein</fullName>
    </recommendedName>
</protein>
<comment type="caution">
    <text evidence="2">The sequence shown here is derived from an EMBL/GenBank/DDBJ whole genome shotgun (WGS) entry which is preliminary data.</text>
</comment>
<keyword evidence="1" id="KW-0732">Signal</keyword>